<evidence type="ECO:0000313" key="3">
    <source>
        <dbReference type="Proteomes" id="UP000242381"/>
    </source>
</evidence>
<name>A0A1X0SD38_RHIZD</name>
<dbReference type="Proteomes" id="UP000242381">
    <property type="component" value="Unassembled WGS sequence"/>
</dbReference>
<feature type="transmembrane region" description="Helical" evidence="1">
    <location>
        <begin position="146"/>
        <end position="166"/>
    </location>
</feature>
<keyword evidence="1" id="KW-0812">Transmembrane</keyword>
<keyword evidence="1" id="KW-0472">Membrane</keyword>
<protein>
    <submittedName>
        <fullName evidence="2">Uncharacterized protein</fullName>
    </submittedName>
</protein>
<keyword evidence="1" id="KW-1133">Transmembrane helix</keyword>
<proteinExistence type="predicted"/>
<sequence>MIVRNLVKSRKQACPYMIRLCFRSKDDAFFLANPNLEKESYHNHSLAENNLLYTASGRRSALIQNEATLANDIIVSMAPARNIQRAITGDDGLLHKLTVNDINNLHYESADGTDDGWIIRDVLPIIIQLSFVSSTYIVLVKKLKQWSVTATCLLVVLSISYCLALFEWGPLSLDVVDDVDNCTIVSFFHQV</sequence>
<gene>
    <name evidence="2" type="ORF">BCV71DRAFT_272521</name>
</gene>
<organism evidence="2 3">
    <name type="scientific">Rhizopus microsporus</name>
    <dbReference type="NCBI Taxonomy" id="58291"/>
    <lineage>
        <taxon>Eukaryota</taxon>
        <taxon>Fungi</taxon>
        <taxon>Fungi incertae sedis</taxon>
        <taxon>Mucoromycota</taxon>
        <taxon>Mucoromycotina</taxon>
        <taxon>Mucoromycetes</taxon>
        <taxon>Mucorales</taxon>
        <taxon>Mucorineae</taxon>
        <taxon>Rhizopodaceae</taxon>
        <taxon>Rhizopus</taxon>
    </lineage>
</organism>
<dbReference type="EMBL" id="KV921271">
    <property type="protein sequence ID" value="ORE22058.1"/>
    <property type="molecule type" value="Genomic_DNA"/>
</dbReference>
<dbReference type="AlphaFoldDB" id="A0A1X0SD38"/>
<evidence type="ECO:0000313" key="2">
    <source>
        <dbReference type="EMBL" id="ORE22058.1"/>
    </source>
</evidence>
<accession>A0A1X0SD38</accession>
<reference evidence="2 3" key="1">
    <citation type="journal article" date="2016" name="Proc. Natl. Acad. Sci. U.S.A.">
        <title>Lipid metabolic changes in an early divergent fungus govern the establishment of a mutualistic symbiosis with endobacteria.</title>
        <authorList>
            <person name="Lastovetsky O.A."/>
            <person name="Gaspar M.L."/>
            <person name="Mondo S.J."/>
            <person name="LaButti K.M."/>
            <person name="Sandor L."/>
            <person name="Grigoriev I.V."/>
            <person name="Henry S.A."/>
            <person name="Pawlowska T.E."/>
        </authorList>
    </citation>
    <scope>NUCLEOTIDE SEQUENCE [LARGE SCALE GENOMIC DNA]</scope>
    <source>
        <strain evidence="2 3">ATCC 11559</strain>
    </source>
</reference>
<evidence type="ECO:0000256" key="1">
    <source>
        <dbReference type="SAM" id="Phobius"/>
    </source>
</evidence>